<keyword evidence="1" id="KW-1133">Transmembrane helix</keyword>
<proteinExistence type="predicted"/>
<gene>
    <name evidence="2" type="ORF">B0H15DRAFT_824590</name>
</gene>
<evidence type="ECO:0000313" key="3">
    <source>
        <dbReference type="Proteomes" id="UP001222325"/>
    </source>
</evidence>
<accession>A0AAD6UC78</accession>
<organism evidence="2 3">
    <name type="scientific">Mycena belliarum</name>
    <dbReference type="NCBI Taxonomy" id="1033014"/>
    <lineage>
        <taxon>Eukaryota</taxon>
        <taxon>Fungi</taxon>
        <taxon>Dikarya</taxon>
        <taxon>Basidiomycota</taxon>
        <taxon>Agaricomycotina</taxon>
        <taxon>Agaricomycetes</taxon>
        <taxon>Agaricomycetidae</taxon>
        <taxon>Agaricales</taxon>
        <taxon>Marasmiineae</taxon>
        <taxon>Mycenaceae</taxon>
        <taxon>Mycena</taxon>
    </lineage>
</organism>
<comment type="caution">
    <text evidence="2">The sequence shown here is derived from an EMBL/GenBank/DDBJ whole genome shotgun (WGS) entry which is preliminary data.</text>
</comment>
<keyword evidence="1" id="KW-0812">Transmembrane</keyword>
<evidence type="ECO:0000313" key="2">
    <source>
        <dbReference type="EMBL" id="KAJ7097026.1"/>
    </source>
</evidence>
<dbReference type="Proteomes" id="UP001222325">
    <property type="component" value="Unassembled WGS sequence"/>
</dbReference>
<keyword evidence="1" id="KW-0472">Membrane</keyword>
<name>A0AAD6UC78_9AGAR</name>
<reference evidence="2" key="1">
    <citation type="submission" date="2023-03" db="EMBL/GenBank/DDBJ databases">
        <title>Massive genome expansion in bonnet fungi (Mycena s.s.) driven by repeated elements and novel gene families across ecological guilds.</title>
        <authorList>
            <consortium name="Lawrence Berkeley National Laboratory"/>
            <person name="Harder C.B."/>
            <person name="Miyauchi S."/>
            <person name="Viragh M."/>
            <person name="Kuo A."/>
            <person name="Thoen E."/>
            <person name="Andreopoulos B."/>
            <person name="Lu D."/>
            <person name="Skrede I."/>
            <person name="Drula E."/>
            <person name="Henrissat B."/>
            <person name="Morin E."/>
            <person name="Kohler A."/>
            <person name="Barry K."/>
            <person name="LaButti K."/>
            <person name="Morin E."/>
            <person name="Salamov A."/>
            <person name="Lipzen A."/>
            <person name="Mereny Z."/>
            <person name="Hegedus B."/>
            <person name="Baldrian P."/>
            <person name="Stursova M."/>
            <person name="Weitz H."/>
            <person name="Taylor A."/>
            <person name="Grigoriev I.V."/>
            <person name="Nagy L.G."/>
            <person name="Martin F."/>
            <person name="Kauserud H."/>
        </authorList>
    </citation>
    <scope>NUCLEOTIDE SEQUENCE</scope>
    <source>
        <strain evidence="2">CBHHK173m</strain>
    </source>
</reference>
<dbReference type="AlphaFoldDB" id="A0AAD6UC78"/>
<sequence length="129" mass="13894">MSSSSSPWYPGLLFYSLGLLQHLKSTSLLATCRPGSRALHLFLLAAGLLLAASGCHTCFVVLRCPPSQRRDLPYGSESFSTTVCLQAQGRRASAKQALHPVRSRHSTCAKPDGDIAQALPSRGMIRLLT</sequence>
<feature type="transmembrane region" description="Helical" evidence="1">
    <location>
        <begin position="39"/>
        <end position="62"/>
    </location>
</feature>
<keyword evidence="3" id="KW-1185">Reference proteome</keyword>
<evidence type="ECO:0000256" key="1">
    <source>
        <dbReference type="SAM" id="Phobius"/>
    </source>
</evidence>
<dbReference type="EMBL" id="JARJCN010000010">
    <property type="protein sequence ID" value="KAJ7097026.1"/>
    <property type="molecule type" value="Genomic_DNA"/>
</dbReference>
<protein>
    <submittedName>
        <fullName evidence="2">Uncharacterized protein</fullName>
    </submittedName>
</protein>